<reference evidence="3" key="1">
    <citation type="submission" date="2001-04" db="EMBL/GenBank/DDBJ databases">
        <authorList>
            <person name="Kobayashi K."/>
        </authorList>
    </citation>
    <scope>NUCLEOTIDE SEQUENCE</scope>
</reference>
<gene>
    <name evidence="3" type="primary">endom</name>
</gene>
<protein>
    <submittedName>
        <fullName evidence="3">Endo-b-N-acetylglucosaminidase</fullName>
    </submittedName>
</protein>
<dbReference type="PANTHER" id="PTHR13246">
    <property type="entry name" value="ENDO BETA N-ACETYLGLUCOSAMINIDASE"/>
    <property type="match status" value="1"/>
</dbReference>
<evidence type="ECO:0000313" key="3">
    <source>
        <dbReference type="EMBL" id="BAB43869.1"/>
    </source>
</evidence>
<dbReference type="SMR" id="Q9C1S6"/>
<dbReference type="CDD" id="cd06547">
    <property type="entry name" value="GH85_ENGase"/>
    <property type="match status" value="1"/>
</dbReference>
<dbReference type="Pfam" id="PF03644">
    <property type="entry name" value="Glyco_hydro_85"/>
    <property type="match status" value="1"/>
</dbReference>
<dbReference type="PANTHER" id="PTHR13246:SF1">
    <property type="entry name" value="CYTOSOLIC ENDO-BETA-N-ACETYLGLUCOSAMINIDASE"/>
    <property type="match status" value="1"/>
</dbReference>
<evidence type="ECO:0000259" key="2">
    <source>
        <dbReference type="Pfam" id="PF03644"/>
    </source>
</evidence>
<feature type="compositionally biased region" description="Acidic residues" evidence="1">
    <location>
        <begin position="350"/>
        <end position="361"/>
    </location>
</feature>
<reference evidence="3" key="2">
    <citation type="journal article" date="2004" name="Arch. Biochem. Biophys.">
        <title>Molecular cloning of Mucor hiemalis endo-beta-N-acetylglucosaminidase and some properties of the recombinant enzyme.</title>
        <authorList>
            <person name="Fujita K."/>
            <person name="Kobayashi K."/>
            <person name="Iwamatsu A."/>
            <person name="Takeuchi M."/>
            <person name="Kumagai H."/>
            <person name="Yamamoto K."/>
        </authorList>
    </citation>
    <scope>NUCLEOTIDE SEQUENCE</scope>
</reference>
<dbReference type="GO" id="GO:0005829">
    <property type="term" value="C:cytosol"/>
    <property type="evidence" value="ECO:0007669"/>
    <property type="project" value="UniProtKB-SubCell"/>
</dbReference>
<dbReference type="CAZy" id="GH85">
    <property type="family name" value="Glycoside Hydrolase Family 85"/>
</dbReference>
<dbReference type="InterPro" id="IPR005201">
    <property type="entry name" value="TIM_ENGase"/>
</dbReference>
<dbReference type="ChEMBL" id="CHEMBL4723"/>
<feature type="region of interest" description="Disordered" evidence="1">
    <location>
        <begin position="341"/>
        <end position="361"/>
    </location>
</feature>
<accession>Q9C1S6</accession>
<dbReference type="BRENDA" id="3.2.1.96">
    <property type="organism ID" value="3452"/>
</dbReference>
<dbReference type="EMBL" id="AB060586">
    <property type="protein sequence ID" value="BAB43869.1"/>
    <property type="molecule type" value="mRNA"/>
</dbReference>
<feature type="domain" description="Cytosolic endo-beta-N-acetylglucosaminidase TIM barrel" evidence="2">
    <location>
        <begin position="65"/>
        <end position="398"/>
    </location>
</feature>
<dbReference type="Gene3D" id="3.20.20.80">
    <property type="entry name" value="Glycosidases"/>
    <property type="match status" value="1"/>
</dbReference>
<name>Q9C1S6_9FUNG</name>
<evidence type="ECO:0000256" key="1">
    <source>
        <dbReference type="SAM" id="MobiDB-lite"/>
    </source>
</evidence>
<proteinExistence type="evidence at transcript level"/>
<organism evidence="3">
    <name type="scientific">Mucor hiemalis</name>
    <dbReference type="NCBI Taxonomy" id="64493"/>
    <lineage>
        <taxon>Eukaryota</taxon>
        <taxon>Fungi</taxon>
        <taxon>Fungi incertae sedis</taxon>
        <taxon>Mucoromycota</taxon>
        <taxon>Mucoromycotina</taxon>
        <taxon>Mucoromycetes</taxon>
        <taxon>Mucorales</taxon>
        <taxon>Mucorineae</taxon>
        <taxon>Mucoraceae</taxon>
        <taxon>Mucor</taxon>
    </lineage>
</organism>
<sequence>MPSLQLQPDDKLAPVSFALKSMNELRDWTPDEKIKFNVSSVALQPRVKNALKPQLLLTHDMAGGYKEDKNIQGNNYKDIYNIQYWHLADTFVYFSHERVSIPPVNWTNACHRNGVKCLGTFLVEGNNQMHEMEALLHGPPLLNNTDDPMRLWSPYYADQLVAIAKHYGFDGWLFNIECEFFPFPTNPKFKAEELAKFLHYFKEKLHNEIPGSQLIWYDSMTNEGEIHWQNQLTWKNELFFKNTDGIFLNYWWKKEYPEMARRVAEGIGRSGLEVYFGTDVWGRHTYGGGGFKSYKGVKTAYSAMTSSALFGMAWTYEHFEKSEFEKMDRLFWCGGKYSDYPPPPPKNPDDEKEVESDDSEDELMYGHKKGIADTVESIPVPGTDWFVTNFDRGFGNRFYYRGKRLLSQPWSHLSHQAILPNKSYRNPEIYPTDQNIKITSSLDCDHGAFLGGTSLIIKGQRFNHRESHDVETEISIPLYKLSLDASKGCSLRYIYRTLLMKDVKLTVACHFSLKTNDSVNFFKVWQPDENFSFEYDDGMRATVTTENSTESRCFLLRTTEEDTGENDWITKTINVPAVPEGSQLYITRLEVSVVLDTAGLVGLVNQVIACLGYISIIPTINSGIKTDSSRIIQDLFWKDQKYTKIGKESLDDIAQEEVHRYYGTLNWENTANVVNAWEEIDYYNVFYKESDDSATRIFLGTAFCNQFRVSGLDIILSKLPKIVIEAVNKEGYISSSGSIDLSLN</sequence>
<dbReference type="InterPro" id="IPR032979">
    <property type="entry name" value="ENGase"/>
</dbReference>
<dbReference type="Gene3D" id="2.60.120.260">
    <property type="entry name" value="Galactose-binding domain-like"/>
    <property type="match status" value="1"/>
</dbReference>
<dbReference type="GO" id="GO:0033925">
    <property type="term" value="F:mannosyl-glycoprotein endo-beta-N-acetylglucosaminidase activity"/>
    <property type="evidence" value="ECO:0007669"/>
    <property type="project" value="UniProtKB-EC"/>
</dbReference>
<dbReference type="AlphaFoldDB" id="Q9C1S6"/>